<evidence type="ECO:0000259" key="4">
    <source>
        <dbReference type="PROSITE" id="PS50949"/>
    </source>
</evidence>
<dbReference type="SUPFAM" id="SSF64288">
    <property type="entry name" value="Chorismate lyase-like"/>
    <property type="match status" value="1"/>
</dbReference>
<dbReference type="eggNOG" id="COG2188">
    <property type="taxonomic scope" value="Bacteria"/>
</dbReference>
<dbReference type="PANTHER" id="PTHR44846">
    <property type="entry name" value="MANNOSYL-D-GLYCERATE TRANSPORT/METABOLISM SYSTEM REPRESSOR MNGR-RELATED"/>
    <property type="match status" value="1"/>
</dbReference>
<protein>
    <submittedName>
        <fullName evidence="5">GntR family transcriptional regulator</fullName>
    </submittedName>
</protein>
<dbReference type="InterPro" id="IPR028978">
    <property type="entry name" value="Chorismate_lyase_/UTRA_dom_sf"/>
</dbReference>
<dbReference type="Pfam" id="PF07702">
    <property type="entry name" value="UTRA"/>
    <property type="match status" value="1"/>
</dbReference>
<dbReference type="Gene3D" id="1.10.10.10">
    <property type="entry name" value="Winged helix-like DNA-binding domain superfamily/Winged helix DNA-binding domain"/>
    <property type="match status" value="1"/>
</dbReference>
<keyword evidence="3" id="KW-0804">Transcription</keyword>
<dbReference type="HOGENOM" id="CLU_063236_5_1_9"/>
<evidence type="ECO:0000256" key="1">
    <source>
        <dbReference type="ARBA" id="ARBA00023015"/>
    </source>
</evidence>
<dbReference type="SMART" id="SM00345">
    <property type="entry name" value="HTH_GNTR"/>
    <property type="match status" value="1"/>
</dbReference>
<dbReference type="Proteomes" id="UP000017469">
    <property type="component" value="Chromosome"/>
</dbReference>
<dbReference type="PANTHER" id="PTHR44846:SF4">
    <property type="entry name" value="HTH GNTR-TYPE DOMAIN-CONTAINING PROTEIN"/>
    <property type="match status" value="1"/>
</dbReference>
<sequence>MMNKYHDVANKINLSIQENNLTRGHKLPTLTELEGIYKVSKNTIIKALEVLETNGVIYQVRGSGTYVRGRHRKGFVNLTDVQGFHSIFREFNLSSEVIELKEIEAPSNVAEILELTDQETIYYIKRVRYIESRPFCVEESYYLKTVVPYLNEEIASQSIFNYLTEDLKINIRFSDLFMRIGKLNQEEAAYLQLETHDPSLTIESIYYLNSGRPFNYSNIKYHHEEAQFFVQGNNF</sequence>
<keyword evidence="1" id="KW-0805">Transcription regulation</keyword>
<evidence type="ECO:0000313" key="6">
    <source>
        <dbReference type="Proteomes" id="UP000017469"/>
    </source>
</evidence>
<proteinExistence type="predicted"/>
<dbReference type="InterPro" id="IPR000524">
    <property type="entry name" value="Tscrpt_reg_HTH_GntR"/>
</dbReference>
<dbReference type="InterPro" id="IPR011663">
    <property type="entry name" value="UTRA"/>
</dbReference>
<dbReference type="PROSITE" id="PS50949">
    <property type="entry name" value="HTH_GNTR"/>
    <property type="match status" value="1"/>
</dbReference>
<evidence type="ECO:0000313" key="5">
    <source>
        <dbReference type="EMBL" id="AGY81474.1"/>
    </source>
</evidence>
<dbReference type="CDD" id="cd07377">
    <property type="entry name" value="WHTH_GntR"/>
    <property type="match status" value="1"/>
</dbReference>
<dbReference type="KEGG" id="caw:Q783_04085"/>
<dbReference type="InterPro" id="IPR050679">
    <property type="entry name" value="Bact_HTH_transcr_reg"/>
</dbReference>
<dbReference type="Gene3D" id="3.40.1410.10">
    <property type="entry name" value="Chorismate lyase-like"/>
    <property type="match status" value="1"/>
</dbReference>
<evidence type="ECO:0000256" key="2">
    <source>
        <dbReference type="ARBA" id="ARBA00023125"/>
    </source>
</evidence>
<organism evidence="5 6">
    <name type="scientific">Carnobacterium inhibens subsp. gilichinskyi</name>
    <dbReference type="NCBI Taxonomy" id="1266845"/>
    <lineage>
        <taxon>Bacteria</taxon>
        <taxon>Bacillati</taxon>
        <taxon>Bacillota</taxon>
        <taxon>Bacilli</taxon>
        <taxon>Lactobacillales</taxon>
        <taxon>Carnobacteriaceae</taxon>
        <taxon>Carnobacterium</taxon>
    </lineage>
</organism>
<dbReference type="GO" id="GO:0003677">
    <property type="term" value="F:DNA binding"/>
    <property type="evidence" value="ECO:0007669"/>
    <property type="project" value="UniProtKB-KW"/>
</dbReference>
<feature type="domain" description="HTH gntR-type" evidence="4">
    <location>
        <begin position="2"/>
        <end position="70"/>
    </location>
</feature>
<dbReference type="InterPro" id="IPR036388">
    <property type="entry name" value="WH-like_DNA-bd_sf"/>
</dbReference>
<dbReference type="AlphaFoldDB" id="U5S888"/>
<dbReference type="PATRIC" id="fig|1266845.5.peg.754"/>
<gene>
    <name evidence="5" type="ORF">Q783_04085</name>
</gene>
<evidence type="ECO:0000256" key="3">
    <source>
        <dbReference type="ARBA" id="ARBA00023163"/>
    </source>
</evidence>
<dbReference type="EMBL" id="CP006812">
    <property type="protein sequence ID" value="AGY81474.1"/>
    <property type="molecule type" value="Genomic_DNA"/>
</dbReference>
<dbReference type="Pfam" id="PF00392">
    <property type="entry name" value="GntR"/>
    <property type="match status" value="1"/>
</dbReference>
<keyword evidence="2" id="KW-0238">DNA-binding</keyword>
<dbReference type="GO" id="GO:0003700">
    <property type="term" value="F:DNA-binding transcription factor activity"/>
    <property type="evidence" value="ECO:0007669"/>
    <property type="project" value="InterPro"/>
</dbReference>
<dbReference type="STRING" id="1266845.Q783_04085"/>
<dbReference type="SUPFAM" id="SSF46785">
    <property type="entry name" value="Winged helix' DNA-binding domain"/>
    <property type="match status" value="1"/>
</dbReference>
<accession>U5S888</accession>
<dbReference type="InterPro" id="IPR036390">
    <property type="entry name" value="WH_DNA-bd_sf"/>
</dbReference>
<dbReference type="SMART" id="SM00866">
    <property type="entry name" value="UTRA"/>
    <property type="match status" value="1"/>
</dbReference>
<dbReference type="GO" id="GO:0045892">
    <property type="term" value="P:negative regulation of DNA-templated transcription"/>
    <property type="evidence" value="ECO:0007669"/>
    <property type="project" value="TreeGrafter"/>
</dbReference>
<name>U5S888_9LACT</name>
<reference evidence="5 6" key="1">
    <citation type="journal article" date="2013" name="Genome Announc.">
        <title>Complete Genome Sequence of Carnobacterium gilichinskyi Strain WN1359T (DSM 27470T).</title>
        <authorList>
            <person name="Leonard M.T."/>
            <person name="Panayotova N."/>
            <person name="Farmerie W.G."/>
            <person name="Triplett E.W."/>
            <person name="Nicholson W.L."/>
        </authorList>
    </citation>
    <scope>NUCLEOTIDE SEQUENCE [LARGE SCALE GENOMIC DNA]</scope>
    <source>
        <strain evidence="5 6">WN1359</strain>
    </source>
</reference>